<keyword evidence="2" id="KW-1185">Reference proteome</keyword>
<name>A0A0P9XB33_9PSED</name>
<sequence>MPTMTKESSIMITNQTQPLEISSRVLSQQTLESIRQSPSFSLQGWKILDRWALNNPERLKAMEIQGELQLLSRLLDQQALELTAINSLPADSKMGLTEHEILALLEIDTDL</sequence>
<comment type="caution">
    <text evidence="1">The sequence shown here is derived from an EMBL/GenBank/DDBJ whole genome shotgun (WGS) entry which is preliminary data.</text>
</comment>
<evidence type="ECO:0000313" key="2">
    <source>
        <dbReference type="Proteomes" id="UP000050455"/>
    </source>
</evidence>
<reference evidence="1 2" key="1">
    <citation type="submission" date="2015-09" db="EMBL/GenBank/DDBJ databases">
        <title>Genome announcement of multiple Pseudomonas syringae strains.</title>
        <authorList>
            <person name="Thakur S."/>
            <person name="Wang P.W."/>
            <person name="Gong Y."/>
            <person name="Weir B.S."/>
            <person name="Guttman D.S."/>
        </authorList>
    </citation>
    <scope>NUCLEOTIDE SEQUENCE [LARGE SCALE GENOMIC DNA]</scope>
    <source>
        <strain evidence="1 2">ICMP6289</strain>
    </source>
</reference>
<dbReference type="Proteomes" id="UP000050455">
    <property type="component" value="Unassembled WGS sequence"/>
</dbReference>
<accession>A0A0P9XB33</accession>
<gene>
    <name evidence="1" type="ORF">ALO64_02527</name>
</gene>
<dbReference type="EMBL" id="LJQT01000131">
    <property type="protein sequence ID" value="KPX92225.1"/>
    <property type="molecule type" value="Genomic_DNA"/>
</dbReference>
<proteinExistence type="predicted"/>
<dbReference type="AlphaFoldDB" id="A0A0P9XB33"/>
<evidence type="ECO:0000313" key="1">
    <source>
        <dbReference type="EMBL" id="KPX92225.1"/>
    </source>
</evidence>
<protein>
    <submittedName>
        <fullName evidence="1">Uncharacterized protein</fullName>
    </submittedName>
</protein>
<dbReference type="PATRIC" id="fig|86176.4.peg.2756"/>
<organism evidence="1 2">
    <name type="scientific">Pseudomonas meliae</name>
    <dbReference type="NCBI Taxonomy" id="86176"/>
    <lineage>
        <taxon>Bacteria</taxon>
        <taxon>Pseudomonadati</taxon>
        <taxon>Pseudomonadota</taxon>
        <taxon>Gammaproteobacteria</taxon>
        <taxon>Pseudomonadales</taxon>
        <taxon>Pseudomonadaceae</taxon>
        <taxon>Pseudomonas</taxon>
    </lineage>
</organism>